<dbReference type="SMART" id="SM00448">
    <property type="entry name" value="REC"/>
    <property type="match status" value="1"/>
</dbReference>
<dbReference type="Pfam" id="PF00072">
    <property type="entry name" value="Response_reg"/>
    <property type="match status" value="1"/>
</dbReference>
<organism evidence="4 5">
    <name type="scientific">Spirobacillus cienkowskii</name>
    <dbReference type="NCBI Taxonomy" id="495820"/>
    <lineage>
        <taxon>Bacteria</taxon>
        <taxon>Pseudomonadati</taxon>
        <taxon>Bdellovibrionota</taxon>
        <taxon>Oligoflexia</taxon>
        <taxon>Silvanigrellales</taxon>
        <taxon>Spirobacillus</taxon>
    </lineage>
</organism>
<accession>A0A369KUM3</accession>
<comment type="caution">
    <text evidence="4">The sequence shown here is derived from an EMBL/GenBank/DDBJ whole genome shotgun (WGS) entry which is preliminary data.</text>
</comment>
<feature type="domain" description="Response regulatory" evidence="3">
    <location>
        <begin position="5"/>
        <end position="121"/>
    </location>
</feature>
<dbReference type="Gene3D" id="3.40.50.2300">
    <property type="match status" value="1"/>
</dbReference>
<evidence type="ECO:0000259" key="3">
    <source>
        <dbReference type="PROSITE" id="PS50110"/>
    </source>
</evidence>
<evidence type="ECO:0000256" key="1">
    <source>
        <dbReference type="ARBA" id="ARBA00022553"/>
    </source>
</evidence>
<protein>
    <submittedName>
        <fullName evidence="4">Response regulator</fullName>
    </submittedName>
</protein>
<keyword evidence="5" id="KW-1185">Reference proteome</keyword>
<evidence type="ECO:0000256" key="2">
    <source>
        <dbReference type="PROSITE-ProRule" id="PRU00169"/>
    </source>
</evidence>
<dbReference type="EMBL" id="QOVW01000085">
    <property type="protein sequence ID" value="RDB35453.1"/>
    <property type="molecule type" value="Genomic_DNA"/>
</dbReference>
<name>A0A369KUM3_9BACT</name>
<gene>
    <name evidence="4" type="ORF">DCC88_10110</name>
</gene>
<dbReference type="PANTHER" id="PTHR44591:SF3">
    <property type="entry name" value="RESPONSE REGULATORY DOMAIN-CONTAINING PROTEIN"/>
    <property type="match status" value="1"/>
</dbReference>
<proteinExistence type="predicted"/>
<sequence>MVTLKILLIDDSKTTQAYVRECFSNNKNIDLITADNGKIGLDVLKDEDDVDCIFLDWEMPVMNGIETLIEIKKKYPKITVMMLTVRNGALDIQKILSLGADEYIMKPFTRDILLEKLDKLMIKKGIK</sequence>
<feature type="modified residue" description="4-aspartylphosphate" evidence="2">
    <location>
        <position position="56"/>
    </location>
</feature>
<dbReference type="AlphaFoldDB" id="A0A369KUM3"/>
<dbReference type="CDD" id="cd00156">
    <property type="entry name" value="REC"/>
    <property type="match status" value="1"/>
</dbReference>
<evidence type="ECO:0000313" key="5">
    <source>
        <dbReference type="Proteomes" id="UP000253934"/>
    </source>
</evidence>
<dbReference type="InterPro" id="IPR050595">
    <property type="entry name" value="Bact_response_regulator"/>
</dbReference>
<reference evidence="4" key="1">
    <citation type="submission" date="2018-04" db="EMBL/GenBank/DDBJ databases">
        <title>Draft genome sequence of the Candidatus Spirobacillus cienkowskii, a pathogen of freshwater Daphnia species, reconstructed from hemolymph metagenomic reads.</title>
        <authorList>
            <person name="Bresciani L."/>
            <person name="Lemos L.N."/>
            <person name="Wale N."/>
            <person name="Lin J.Y."/>
            <person name="Fernandes G.R."/>
            <person name="Duffy M.A."/>
            <person name="Rodrigues J.M."/>
        </authorList>
    </citation>
    <scope>NUCLEOTIDE SEQUENCE [LARGE SCALE GENOMIC DNA]</scope>
    <source>
        <strain evidence="4">Binning01</strain>
    </source>
</reference>
<evidence type="ECO:0000313" key="4">
    <source>
        <dbReference type="EMBL" id="RDB35453.1"/>
    </source>
</evidence>
<dbReference type="InterPro" id="IPR011006">
    <property type="entry name" value="CheY-like_superfamily"/>
</dbReference>
<dbReference type="SUPFAM" id="SSF52172">
    <property type="entry name" value="CheY-like"/>
    <property type="match status" value="1"/>
</dbReference>
<keyword evidence="1 2" id="KW-0597">Phosphoprotein</keyword>
<dbReference type="InterPro" id="IPR001789">
    <property type="entry name" value="Sig_transdc_resp-reg_receiver"/>
</dbReference>
<dbReference type="PANTHER" id="PTHR44591">
    <property type="entry name" value="STRESS RESPONSE REGULATOR PROTEIN 1"/>
    <property type="match status" value="1"/>
</dbReference>
<dbReference type="Proteomes" id="UP000253934">
    <property type="component" value="Unassembled WGS sequence"/>
</dbReference>
<dbReference type="PROSITE" id="PS50110">
    <property type="entry name" value="RESPONSE_REGULATORY"/>
    <property type="match status" value="1"/>
</dbReference>
<dbReference type="GO" id="GO:0000160">
    <property type="term" value="P:phosphorelay signal transduction system"/>
    <property type="evidence" value="ECO:0007669"/>
    <property type="project" value="InterPro"/>
</dbReference>